<dbReference type="Gene3D" id="1.10.1040.10">
    <property type="entry name" value="N-(1-d-carboxylethyl)-l-norvaline Dehydrogenase, domain 2"/>
    <property type="match status" value="1"/>
</dbReference>
<keyword evidence="3" id="KW-0560">Oxidoreductase</keyword>
<dbReference type="InterPro" id="IPR050838">
    <property type="entry name" value="Ketopantoate_reductase"/>
</dbReference>
<evidence type="ECO:0000259" key="5">
    <source>
        <dbReference type="Pfam" id="PF08546"/>
    </source>
</evidence>
<dbReference type="GO" id="GO:0050661">
    <property type="term" value="F:NADP binding"/>
    <property type="evidence" value="ECO:0007669"/>
    <property type="project" value="TreeGrafter"/>
</dbReference>
<dbReference type="Pfam" id="PF02558">
    <property type="entry name" value="ApbA"/>
    <property type="match status" value="1"/>
</dbReference>
<dbReference type="GO" id="GO:0008677">
    <property type="term" value="F:2-dehydropantoate 2-reductase activity"/>
    <property type="evidence" value="ECO:0007669"/>
    <property type="project" value="TreeGrafter"/>
</dbReference>
<protein>
    <submittedName>
        <fullName evidence="6">Ketopantoate reductase-like protein</fullName>
    </submittedName>
</protein>
<dbReference type="PANTHER" id="PTHR43765:SF2">
    <property type="entry name" value="2-DEHYDROPANTOATE 2-REDUCTASE"/>
    <property type="match status" value="1"/>
</dbReference>
<dbReference type="Pfam" id="PF08546">
    <property type="entry name" value="ApbA_C"/>
    <property type="match status" value="1"/>
</dbReference>
<gene>
    <name evidence="6" type="ORF">IW261DRAFT_1592796</name>
</gene>
<evidence type="ECO:0000313" key="6">
    <source>
        <dbReference type="EMBL" id="KAK0481724.1"/>
    </source>
</evidence>
<feature type="domain" description="Ketopantoate reductase N-terminal" evidence="4">
    <location>
        <begin position="4"/>
        <end position="175"/>
    </location>
</feature>
<comment type="caution">
    <text evidence="6">The sequence shown here is derived from an EMBL/GenBank/DDBJ whole genome shotgun (WGS) entry which is preliminary data.</text>
</comment>
<dbReference type="Gene3D" id="3.40.50.720">
    <property type="entry name" value="NAD(P)-binding Rossmann-like Domain"/>
    <property type="match status" value="1"/>
</dbReference>
<evidence type="ECO:0000256" key="3">
    <source>
        <dbReference type="ARBA" id="ARBA00023002"/>
    </source>
</evidence>
<dbReference type="AlphaFoldDB" id="A0AA39UGP1"/>
<dbReference type="Proteomes" id="UP001175227">
    <property type="component" value="Unassembled WGS sequence"/>
</dbReference>
<dbReference type="GO" id="GO:0005739">
    <property type="term" value="C:mitochondrion"/>
    <property type="evidence" value="ECO:0007669"/>
    <property type="project" value="TreeGrafter"/>
</dbReference>
<evidence type="ECO:0000256" key="2">
    <source>
        <dbReference type="ARBA" id="ARBA00022857"/>
    </source>
</evidence>
<dbReference type="InterPro" id="IPR008927">
    <property type="entry name" value="6-PGluconate_DH-like_C_sf"/>
</dbReference>
<evidence type="ECO:0000313" key="7">
    <source>
        <dbReference type="Proteomes" id="UP001175227"/>
    </source>
</evidence>
<accession>A0AA39UGP1</accession>
<dbReference type="EMBL" id="JAUEPR010000008">
    <property type="protein sequence ID" value="KAK0481724.1"/>
    <property type="molecule type" value="Genomic_DNA"/>
</dbReference>
<comment type="similarity">
    <text evidence="1">Belongs to the ketopantoate reductase family.</text>
</comment>
<dbReference type="SUPFAM" id="SSF51735">
    <property type="entry name" value="NAD(P)-binding Rossmann-fold domains"/>
    <property type="match status" value="1"/>
</dbReference>
<dbReference type="InterPro" id="IPR036291">
    <property type="entry name" value="NAD(P)-bd_dom_sf"/>
</dbReference>
<dbReference type="PANTHER" id="PTHR43765">
    <property type="entry name" value="2-DEHYDROPANTOATE 2-REDUCTASE-RELATED"/>
    <property type="match status" value="1"/>
</dbReference>
<proteinExistence type="inferred from homology"/>
<keyword evidence="7" id="KW-1185">Reference proteome</keyword>
<organism evidence="6 7">
    <name type="scientific">Armillaria novae-zelandiae</name>
    <dbReference type="NCBI Taxonomy" id="153914"/>
    <lineage>
        <taxon>Eukaryota</taxon>
        <taxon>Fungi</taxon>
        <taxon>Dikarya</taxon>
        <taxon>Basidiomycota</taxon>
        <taxon>Agaricomycotina</taxon>
        <taxon>Agaricomycetes</taxon>
        <taxon>Agaricomycetidae</taxon>
        <taxon>Agaricales</taxon>
        <taxon>Marasmiineae</taxon>
        <taxon>Physalacriaceae</taxon>
        <taxon>Armillaria</taxon>
    </lineage>
</organism>
<name>A0AA39UGP1_9AGAR</name>
<reference evidence="6" key="1">
    <citation type="submission" date="2023-06" db="EMBL/GenBank/DDBJ databases">
        <authorList>
            <consortium name="Lawrence Berkeley National Laboratory"/>
            <person name="Ahrendt S."/>
            <person name="Sahu N."/>
            <person name="Indic B."/>
            <person name="Wong-Bajracharya J."/>
            <person name="Merenyi Z."/>
            <person name="Ke H.-M."/>
            <person name="Monk M."/>
            <person name="Kocsube S."/>
            <person name="Drula E."/>
            <person name="Lipzen A."/>
            <person name="Balint B."/>
            <person name="Henrissat B."/>
            <person name="Andreopoulos B."/>
            <person name="Martin F.M."/>
            <person name="Harder C.B."/>
            <person name="Rigling D."/>
            <person name="Ford K.L."/>
            <person name="Foster G.D."/>
            <person name="Pangilinan J."/>
            <person name="Papanicolaou A."/>
            <person name="Barry K."/>
            <person name="LaButti K."/>
            <person name="Viragh M."/>
            <person name="Koriabine M."/>
            <person name="Yan M."/>
            <person name="Riley R."/>
            <person name="Champramary S."/>
            <person name="Plett K.L."/>
            <person name="Tsai I.J."/>
            <person name="Slot J."/>
            <person name="Sipos G."/>
            <person name="Plett J."/>
            <person name="Nagy L.G."/>
            <person name="Grigoriev I.V."/>
        </authorList>
    </citation>
    <scope>NUCLEOTIDE SEQUENCE</scope>
    <source>
        <strain evidence="6">ICMP 16352</strain>
    </source>
</reference>
<evidence type="ECO:0000259" key="4">
    <source>
        <dbReference type="Pfam" id="PF02558"/>
    </source>
</evidence>
<evidence type="ECO:0000256" key="1">
    <source>
        <dbReference type="ARBA" id="ARBA00007870"/>
    </source>
</evidence>
<dbReference type="SUPFAM" id="SSF48179">
    <property type="entry name" value="6-phosphogluconate dehydrogenase C-terminal domain-like"/>
    <property type="match status" value="1"/>
</dbReference>
<feature type="domain" description="Ketopantoate reductase C-terminal" evidence="5">
    <location>
        <begin position="227"/>
        <end position="371"/>
    </location>
</feature>
<sequence>MRFHTIGLGPIGSLITHHLKSSIGLADTVTIIRRNNRQAREFGELFGNTIRVEHHGIPSVSTGYFCQIPNPTHSHSTVAQESPEDVIDSLIVTMKTYHTFPMMRMLSSRLTSASTIVLLQTGMGMYDELIQRIFHDPRGRPNFILATSTHKAYTSNDLADIVHTHAGELTFGIVPNETNKDFDADSQISYPLPLTPTITAFKTLRDTVETLLKMKSLNPSWKSLPEIQTTLRRNLALRSVVDPLTALLNCRNGQLLHSPSLRTITRRVTNEASRVFAAEIDAHLNTANASDDDEDLAWHASLPPKLQPLSLEEDVLKYLLDTKGHISPMLADIRGGKPTEILNLNGYLIKMASQHRLYVPWTAQLLELVQTRSAIPLDQML</sequence>
<dbReference type="InterPro" id="IPR013332">
    <property type="entry name" value="KPR_N"/>
</dbReference>
<keyword evidence="2" id="KW-0521">NADP</keyword>
<dbReference type="InterPro" id="IPR013328">
    <property type="entry name" value="6PGD_dom2"/>
</dbReference>
<dbReference type="InterPro" id="IPR013752">
    <property type="entry name" value="KPA_reductase"/>
</dbReference>